<dbReference type="AlphaFoldDB" id="A0A2I2KJC8"/>
<organism evidence="2 3">
    <name type="scientific">Frankia canadensis</name>
    <dbReference type="NCBI Taxonomy" id="1836972"/>
    <lineage>
        <taxon>Bacteria</taxon>
        <taxon>Bacillati</taxon>
        <taxon>Actinomycetota</taxon>
        <taxon>Actinomycetes</taxon>
        <taxon>Frankiales</taxon>
        <taxon>Frankiaceae</taxon>
        <taxon>Frankia</taxon>
    </lineage>
</organism>
<dbReference type="PANTHER" id="PTHR33627:SF1">
    <property type="entry name" value="TRANSPOSASE"/>
    <property type="match status" value="1"/>
</dbReference>
<sequence length="487" mass="54931">MNTHEDAAAAATGSVSEIDVVVWEAGLEELFARLSDCFRSDQPRAQARAYVAGLLSRTERKNGWTLAEFSRDAGPQKMQRLLNEYAWDEDAVGDVVRSYVVENLLEPDGVLVLDETGFLKKGKKSAGVQRQYSGTAGRVENCQIGVFAAYVSGKGKALVDRELYLPESWTEDRARCADAGIPASVGFATKPLLALDMIRRFWLAHRQIGWVAGDEVYGADPELRDWLEEHRIGFVLGVRSDTHVTTAVGRRRVDTLAALVPDSAWETYSCADGSKGPRLYDWALVETTDHAGPDNLPHQILIRRSRSGKKELAFFLTHSPKPVPLAALVTVAGRRWGIEDCFESAKNEVGLDHYQVRQYHAWYRHITLAILAHTWLAVTALRNHEEHPPSIPREKTAVGYQRLPDGLPITRQPEPDRHMMIPLTLNEIRHLIALFRQTTIPHNVITWWSEWRRRHQALGRYYHYQTRIRAAQRHATAATATRGSLQL</sequence>
<dbReference type="InterPro" id="IPR039365">
    <property type="entry name" value="IS701-like"/>
</dbReference>
<dbReference type="EMBL" id="FZMO01000014">
    <property type="protein sequence ID" value="SNQ45757.1"/>
    <property type="molecule type" value="Genomic_DNA"/>
</dbReference>
<evidence type="ECO:0000313" key="3">
    <source>
        <dbReference type="Proteomes" id="UP000234331"/>
    </source>
</evidence>
<dbReference type="InterPro" id="IPR012337">
    <property type="entry name" value="RNaseH-like_sf"/>
</dbReference>
<proteinExistence type="predicted"/>
<keyword evidence="3" id="KW-1185">Reference proteome</keyword>
<accession>A0A2I2KJC8</accession>
<dbReference type="PANTHER" id="PTHR33627">
    <property type="entry name" value="TRANSPOSASE"/>
    <property type="match status" value="1"/>
</dbReference>
<dbReference type="NCBIfam" id="NF033540">
    <property type="entry name" value="transpos_IS701"/>
    <property type="match status" value="1"/>
</dbReference>
<gene>
    <name evidence="2" type="ORF">FRACA_1100010</name>
</gene>
<reference evidence="2 3" key="1">
    <citation type="submission" date="2017-06" db="EMBL/GenBank/DDBJ databases">
        <authorList>
            <person name="Kim H.J."/>
            <person name="Triplett B.A."/>
        </authorList>
    </citation>
    <scope>NUCLEOTIDE SEQUENCE [LARGE SCALE GENOMIC DNA]</scope>
    <source>
        <strain evidence="2">FRACA_ARgP5</strain>
    </source>
</reference>
<name>A0A2I2KJC8_9ACTN</name>
<dbReference type="Pfam" id="PF13546">
    <property type="entry name" value="DDE_5"/>
    <property type="match status" value="1"/>
</dbReference>
<dbReference type="SUPFAM" id="SSF53098">
    <property type="entry name" value="Ribonuclease H-like"/>
    <property type="match status" value="1"/>
</dbReference>
<protein>
    <submittedName>
        <fullName evidence="2">Transposase</fullName>
    </submittedName>
</protein>
<dbReference type="Proteomes" id="UP000234331">
    <property type="component" value="Unassembled WGS sequence"/>
</dbReference>
<evidence type="ECO:0000313" key="2">
    <source>
        <dbReference type="EMBL" id="SNQ45757.1"/>
    </source>
</evidence>
<evidence type="ECO:0000259" key="1">
    <source>
        <dbReference type="Pfam" id="PF13546"/>
    </source>
</evidence>
<feature type="domain" description="Transposase IS701-like DDE" evidence="1">
    <location>
        <begin position="34"/>
        <end position="245"/>
    </location>
</feature>
<dbReference type="InterPro" id="IPR038721">
    <property type="entry name" value="IS701-like_DDE_dom"/>
</dbReference>